<evidence type="ECO:0000313" key="1">
    <source>
        <dbReference type="EMBL" id="KAG0689001.1"/>
    </source>
</evidence>
<comment type="caution">
    <text evidence="1">The sequence shown here is derived from an EMBL/GenBank/DDBJ whole genome shotgun (WGS) entry which is preliminary data.</text>
</comment>
<evidence type="ECO:0000313" key="2">
    <source>
        <dbReference type="Proteomes" id="UP000697127"/>
    </source>
</evidence>
<accession>A0A9P6WKW3</accession>
<gene>
    <name evidence="1" type="ORF">C6P40_000237</name>
</gene>
<dbReference type="Proteomes" id="UP000697127">
    <property type="component" value="Unassembled WGS sequence"/>
</dbReference>
<dbReference type="OrthoDB" id="5378975at2759"/>
<organism evidence="1 2">
    <name type="scientific">Pichia californica</name>
    <dbReference type="NCBI Taxonomy" id="460514"/>
    <lineage>
        <taxon>Eukaryota</taxon>
        <taxon>Fungi</taxon>
        <taxon>Dikarya</taxon>
        <taxon>Ascomycota</taxon>
        <taxon>Saccharomycotina</taxon>
        <taxon>Pichiomycetes</taxon>
        <taxon>Pichiales</taxon>
        <taxon>Pichiaceae</taxon>
        <taxon>Pichia</taxon>
    </lineage>
</organism>
<dbReference type="EMBL" id="PUHW01000107">
    <property type="protein sequence ID" value="KAG0689001.1"/>
    <property type="molecule type" value="Genomic_DNA"/>
</dbReference>
<keyword evidence="2" id="KW-1185">Reference proteome</keyword>
<dbReference type="AlphaFoldDB" id="A0A9P6WKW3"/>
<sequence>MMKVIHFCWKLISHDVLLISLTLSCLEIYGDPLIGLFLDGYPFMSEDQREIKLERSEVPIEELVISELEDSDDEFGDFEEVDQEEDTEEHVIENISLSIHPDEIITAYNGDYSGNEKGILGIINMIFEGISSSTSLKTSSDKAQHSDKFEFDERADKIFGQLIIDDKPQQHLMWKKSMIFKQLMLNLDIPVEDINHITGTTLRPNSNSNISEFSDLYEFERAIKENVDLEKLLKQIPEFKSMGIEKNGDIYNQKLTDTPIVISDAQAQINEQSQDEEKYLVSLMNTKKQLLELLSIWDERLSDIRVDNELFSSYVENLIGNTQKFRRTSKKAK</sequence>
<protein>
    <submittedName>
        <fullName evidence="1">Uncharacterized protein</fullName>
    </submittedName>
</protein>
<name>A0A9P6WKW3_9ASCO</name>
<reference evidence="1" key="1">
    <citation type="submission" date="2020-11" db="EMBL/GenBank/DDBJ databases">
        <title>Kefir isolates.</title>
        <authorList>
            <person name="Marcisauskas S."/>
            <person name="Kim Y."/>
            <person name="Blasche S."/>
        </authorList>
    </citation>
    <scope>NUCLEOTIDE SEQUENCE</scope>
    <source>
        <strain evidence="1">Olga-1</strain>
    </source>
</reference>
<proteinExistence type="predicted"/>